<dbReference type="GeneID" id="107219777"/>
<dbReference type="InParanoid" id="A0A6J0BFF5"/>
<feature type="region of interest" description="Disordered" evidence="1">
    <location>
        <begin position="197"/>
        <end position="221"/>
    </location>
</feature>
<feature type="region of interest" description="Disordered" evidence="1">
    <location>
        <begin position="250"/>
        <end position="308"/>
    </location>
</feature>
<accession>A0A6J0BFF5</accession>
<feature type="compositionally biased region" description="Polar residues" evidence="1">
    <location>
        <begin position="143"/>
        <end position="161"/>
    </location>
</feature>
<reference evidence="3" key="1">
    <citation type="submission" date="2025-04" db="UniProtKB">
        <authorList>
            <consortium name="RefSeq"/>
        </authorList>
    </citation>
    <scope>IDENTIFICATION</scope>
    <source>
        <tissue evidence="4">Thorax and Abdomen</tissue>
        <tissue evidence="3">Whole body</tissue>
    </source>
</reference>
<sequence length="341" mass="37085">MPNESVPICGCGVALQELPKGRNGNMIPSKSCGTSLQAPKTSTSVPKWKNRGEEGQQGPASGPGSESGGTSSVGDQQWRTKKHNAKQGKRLNSSRRTRSAERPDSHYTYIDSGSSIVGAGIREDVIPEALYASINGSPNRTANLSSLSANNQTNGQNNHSQPVYAIPSMTSPPPTYDVAMWQSGLPPSYEEYLSHNYPINSRSHTPPPPWSDSGNGHQQSRRNILASQPDLREYLNQLAKAHAQVKAQALQAQAQNNNHTSGRLHQQRVQRESTTSASNLQVSRDQAVVSNRARTRVSRSQSESRARQQRVTTMYADAAFCMETTAIQSAFEHGVAFCSLM</sequence>
<feature type="compositionally biased region" description="Polar residues" evidence="1">
    <location>
        <begin position="272"/>
        <end position="284"/>
    </location>
</feature>
<feature type="compositionally biased region" description="Low complexity" evidence="1">
    <location>
        <begin position="56"/>
        <end position="74"/>
    </location>
</feature>
<dbReference type="RefSeq" id="XP_015513594.1">
    <property type="nucleotide sequence ID" value="XM_015658108.1"/>
</dbReference>
<dbReference type="KEGG" id="nlo:107219777"/>
<dbReference type="OrthoDB" id="7653387at2759"/>
<feature type="compositionally biased region" description="Basic residues" evidence="1">
    <location>
        <begin position="79"/>
        <end position="97"/>
    </location>
</feature>
<protein>
    <submittedName>
        <fullName evidence="3 4">Uncharacterized protein LOC107219777</fullName>
    </submittedName>
</protein>
<dbReference type="RefSeq" id="XP_046587393.1">
    <property type="nucleotide sequence ID" value="XM_046731437.1"/>
</dbReference>
<proteinExistence type="predicted"/>
<gene>
    <name evidence="3 4" type="primary">LOC107219777</name>
</gene>
<dbReference type="Proteomes" id="UP000829291">
    <property type="component" value="Chromosome 2"/>
</dbReference>
<organism evidence="2 3">
    <name type="scientific">Neodiprion lecontei</name>
    <name type="common">Redheaded pine sawfly</name>
    <dbReference type="NCBI Taxonomy" id="441921"/>
    <lineage>
        <taxon>Eukaryota</taxon>
        <taxon>Metazoa</taxon>
        <taxon>Ecdysozoa</taxon>
        <taxon>Arthropoda</taxon>
        <taxon>Hexapoda</taxon>
        <taxon>Insecta</taxon>
        <taxon>Pterygota</taxon>
        <taxon>Neoptera</taxon>
        <taxon>Endopterygota</taxon>
        <taxon>Hymenoptera</taxon>
        <taxon>Tenthredinoidea</taxon>
        <taxon>Diprionidae</taxon>
        <taxon>Diprioninae</taxon>
        <taxon>Neodiprion</taxon>
    </lineage>
</organism>
<evidence type="ECO:0000313" key="2">
    <source>
        <dbReference type="Proteomes" id="UP000829291"/>
    </source>
</evidence>
<keyword evidence="2" id="KW-1185">Reference proteome</keyword>
<feature type="region of interest" description="Disordered" evidence="1">
    <location>
        <begin position="143"/>
        <end position="169"/>
    </location>
</feature>
<feature type="compositionally biased region" description="Polar residues" evidence="1">
    <location>
        <begin position="212"/>
        <end position="221"/>
    </location>
</feature>
<evidence type="ECO:0000313" key="4">
    <source>
        <dbReference type="RefSeq" id="XP_046587393.1"/>
    </source>
</evidence>
<name>A0A6J0BFF5_NEOLC</name>
<feature type="region of interest" description="Disordered" evidence="1">
    <location>
        <begin position="17"/>
        <end position="112"/>
    </location>
</feature>
<feature type="compositionally biased region" description="Polar residues" evidence="1">
    <location>
        <begin position="26"/>
        <end position="45"/>
    </location>
</feature>
<dbReference type="AlphaFoldDB" id="A0A6J0BFF5"/>
<evidence type="ECO:0000256" key="1">
    <source>
        <dbReference type="SAM" id="MobiDB-lite"/>
    </source>
</evidence>
<evidence type="ECO:0000313" key="3">
    <source>
        <dbReference type="RefSeq" id="XP_015513594.1"/>
    </source>
</evidence>